<evidence type="ECO:0008006" key="4">
    <source>
        <dbReference type="Google" id="ProtNLM"/>
    </source>
</evidence>
<reference evidence="2" key="1">
    <citation type="journal article" date="2021" name="PeerJ">
        <title>Extensive microbial diversity within the chicken gut microbiome revealed by metagenomics and culture.</title>
        <authorList>
            <person name="Gilroy R."/>
            <person name="Ravi A."/>
            <person name="Getino M."/>
            <person name="Pursley I."/>
            <person name="Horton D.L."/>
            <person name="Alikhan N.F."/>
            <person name="Baker D."/>
            <person name="Gharbi K."/>
            <person name="Hall N."/>
            <person name="Watson M."/>
            <person name="Adriaenssens E.M."/>
            <person name="Foster-Nyarko E."/>
            <person name="Jarju S."/>
            <person name="Secka A."/>
            <person name="Antonio M."/>
            <person name="Oren A."/>
            <person name="Chaudhuri R.R."/>
            <person name="La Ragione R."/>
            <person name="Hildebrand F."/>
            <person name="Pallen M.J."/>
        </authorList>
    </citation>
    <scope>NUCLEOTIDE SEQUENCE</scope>
    <source>
        <strain evidence="2">ChiGjej6B6-14162</strain>
    </source>
</reference>
<reference evidence="2" key="2">
    <citation type="submission" date="2021-04" db="EMBL/GenBank/DDBJ databases">
        <authorList>
            <person name="Gilroy R."/>
        </authorList>
    </citation>
    <scope>NUCLEOTIDE SEQUENCE</scope>
    <source>
        <strain evidence="2">ChiGjej6B6-14162</strain>
    </source>
</reference>
<evidence type="ECO:0000313" key="2">
    <source>
        <dbReference type="EMBL" id="HIX74312.1"/>
    </source>
</evidence>
<dbReference type="EMBL" id="DXEL01000036">
    <property type="protein sequence ID" value="HIX74312.1"/>
    <property type="molecule type" value="Genomic_DNA"/>
</dbReference>
<protein>
    <recommendedName>
        <fullName evidence="4">Outer membrane protein beta-barrel domain-containing protein</fullName>
    </recommendedName>
</protein>
<evidence type="ECO:0000313" key="3">
    <source>
        <dbReference type="Proteomes" id="UP000886740"/>
    </source>
</evidence>
<gene>
    <name evidence="2" type="ORF">H9977_04665</name>
</gene>
<comment type="caution">
    <text evidence="2">The sequence shown here is derived from an EMBL/GenBank/DDBJ whole genome shotgun (WGS) entry which is preliminary data.</text>
</comment>
<evidence type="ECO:0000256" key="1">
    <source>
        <dbReference type="SAM" id="SignalP"/>
    </source>
</evidence>
<accession>A0A9D1X7H0</accession>
<feature type="signal peptide" evidence="1">
    <location>
        <begin position="1"/>
        <end position="20"/>
    </location>
</feature>
<organism evidence="2 3">
    <name type="scientific">Candidatus Parabacteroides intestinipullorum</name>
    <dbReference type="NCBI Taxonomy" id="2838723"/>
    <lineage>
        <taxon>Bacteria</taxon>
        <taxon>Pseudomonadati</taxon>
        <taxon>Bacteroidota</taxon>
        <taxon>Bacteroidia</taxon>
        <taxon>Bacteroidales</taxon>
        <taxon>Tannerellaceae</taxon>
        <taxon>Parabacteroides</taxon>
    </lineage>
</organism>
<sequence>MKIKVIALSLCMMATSLTLVQGQNNKSDVTPTGNRHEIRLSVSDGLTIGTTGILGMGLADAITGSKRTDENYSLVYGLGYRYSLKRFRVGADLGFAHNSSQLTLNGESSPSLNEKELKFLILPTAEFTYFKRNLIELYGSAAAGVDLTRHTESPVVSHSQDNIKKTDLSTNFAYQINPIALRVGNDRIGGFLEAGLGYKGFLTAGISLRF</sequence>
<dbReference type="Proteomes" id="UP000886740">
    <property type="component" value="Unassembled WGS sequence"/>
</dbReference>
<name>A0A9D1X7H0_9BACT</name>
<feature type="chain" id="PRO_5039612841" description="Outer membrane protein beta-barrel domain-containing protein" evidence="1">
    <location>
        <begin position="21"/>
        <end position="210"/>
    </location>
</feature>
<proteinExistence type="predicted"/>
<dbReference type="AlphaFoldDB" id="A0A9D1X7H0"/>
<keyword evidence="1" id="KW-0732">Signal</keyword>